<gene>
    <name evidence="1" type="ORF">OS123_01475</name>
</gene>
<reference evidence="1" key="1">
    <citation type="submission" date="2022-11" db="EMBL/GenBank/DDBJ databases">
        <title>Corynebacterium sp. isolated from Penguins.</title>
        <authorList>
            <person name="Sedlar K."/>
            <person name="Svec P."/>
        </authorList>
    </citation>
    <scope>NUCLEOTIDE SEQUENCE</scope>
    <source>
        <strain evidence="1">P5875</strain>
    </source>
</reference>
<dbReference type="Gene3D" id="3.40.1190.20">
    <property type="match status" value="1"/>
</dbReference>
<dbReference type="Proteomes" id="UP001070238">
    <property type="component" value="Unassembled WGS sequence"/>
</dbReference>
<dbReference type="GO" id="GO:0005829">
    <property type="term" value="C:cytosol"/>
    <property type="evidence" value="ECO:0007669"/>
    <property type="project" value="TreeGrafter"/>
</dbReference>
<dbReference type="SUPFAM" id="SSF53613">
    <property type="entry name" value="Ribokinase-like"/>
    <property type="match status" value="1"/>
</dbReference>
<accession>A0A9Q4GJS9</accession>
<dbReference type="PANTHER" id="PTHR46566:SF2">
    <property type="entry name" value="ATP-DEPENDENT 6-PHOSPHOFRUCTOKINASE ISOZYME 2"/>
    <property type="match status" value="1"/>
</dbReference>
<evidence type="ECO:0000313" key="1">
    <source>
        <dbReference type="EMBL" id="MCX7537217.1"/>
    </source>
</evidence>
<dbReference type="EMBL" id="JAPMKX010000001">
    <property type="protein sequence ID" value="MCX7537217.1"/>
    <property type="molecule type" value="Genomic_DNA"/>
</dbReference>
<sequence>MILTVTPTPVLERSGSIDTPLTGGTVLRLGQVDTFPAGCGVTVSRLAYLAGNRTHAIFPAPEISQYLRMIGLLGLPHDYVPVAGPIQTRFLVTDSTGESTQFLDPPMPLDPVQLAQLRDLAVTKAEDATWVVLGGPLPDVAPNGWYVEVIRALSLYHPDVRVAVATSGGPLRAVVRQLSAITPTLLALTTADIAELLPDTDAATLESDLRSGDASSTAPAVRNLLGAGVSEVLVSCPPDTAAIFSAESGVVARSSSGSGSGPDRFRDVLLAGHLMGDGSGSRQERLSGALAYATADAPLRDGALPTPDLVHPEAVTCTGLRY</sequence>
<dbReference type="PANTHER" id="PTHR46566">
    <property type="entry name" value="1-PHOSPHOFRUCTOKINASE-RELATED"/>
    <property type="match status" value="1"/>
</dbReference>
<dbReference type="RefSeq" id="WP_267168969.1">
    <property type="nucleotide sequence ID" value="NZ_JAPMKX010000001.1"/>
</dbReference>
<comment type="caution">
    <text evidence="1">The sequence shown here is derived from an EMBL/GenBank/DDBJ whole genome shotgun (WGS) entry which is preliminary data.</text>
</comment>
<dbReference type="InterPro" id="IPR029056">
    <property type="entry name" value="Ribokinase-like"/>
</dbReference>
<dbReference type="GO" id="GO:0003872">
    <property type="term" value="F:6-phosphofructokinase activity"/>
    <property type="evidence" value="ECO:0007669"/>
    <property type="project" value="TreeGrafter"/>
</dbReference>
<name>A0A9Q4GJS9_9CORY</name>
<evidence type="ECO:0000313" key="2">
    <source>
        <dbReference type="Proteomes" id="UP001070238"/>
    </source>
</evidence>
<protein>
    <submittedName>
        <fullName evidence="1">1-phosphofructokinase family hexose kinase</fullName>
    </submittedName>
</protein>
<proteinExistence type="predicted"/>
<dbReference type="AlphaFoldDB" id="A0A9Q4GJS9"/>
<organism evidence="1 2">
    <name type="scientific">Corynebacterium antarcticum</name>
    <dbReference type="NCBI Taxonomy" id="2800405"/>
    <lineage>
        <taxon>Bacteria</taxon>
        <taxon>Bacillati</taxon>
        <taxon>Actinomycetota</taxon>
        <taxon>Actinomycetes</taxon>
        <taxon>Mycobacteriales</taxon>
        <taxon>Corynebacteriaceae</taxon>
        <taxon>Corynebacterium</taxon>
    </lineage>
</organism>